<gene>
    <name evidence="3" type="ORF">DI640_02065</name>
</gene>
<keyword evidence="2" id="KW-0812">Transmembrane</keyword>
<evidence type="ECO:0000313" key="3">
    <source>
        <dbReference type="EMBL" id="PZO76364.1"/>
    </source>
</evidence>
<dbReference type="Proteomes" id="UP000249555">
    <property type="component" value="Unassembled WGS sequence"/>
</dbReference>
<feature type="transmembrane region" description="Helical" evidence="2">
    <location>
        <begin position="21"/>
        <end position="40"/>
    </location>
</feature>
<dbReference type="PANTHER" id="PTHR12631:SF10">
    <property type="entry name" value="BETA-XYLOSIDASE-LIKE PROTEIN-RELATED"/>
    <property type="match status" value="1"/>
</dbReference>
<accession>A0A2W4Z2N3</accession>
<dbReference type="SUPFAM" id="SSF51445">
    <property type="entry name" value="(Trans)glycosidases"/>
    <property type="match status" value="1"/>
</dbReference>
<dbReference type="InterPro" id="IPR017853">
    <property type="entry name" value="GH"/>
</dbReference>
<name>A0A2W4Z2N3_9SPHN</name>
<keyword evidence="1" id="KW-0378">Hydrolase</keyword>
<protein>
    <recommendedName>
        <fullName evidence="5">Glycoside hydrolase family 5 domain-containing protein</fullName>
    </recommendedName>
</protein>
<evidence type="ECO:0000313" key="4">
    <source>
        <dbReference type="Proteomes" id="UP000249555"/>
    </source>
</evidence>
<dbReference type="Gene3D" id="3.20.20.80">
    <property type="entry name" value="Glycosidases"/>
    <property type="match status" value="1"/>
</dbReference>
<keyword evidence="2" id="KW-1133">Transmembrane helix</keyword>
<dbReference type="GO" id="GO:0005975">
    <property type="term" value="P:carbohydrate metabolic process"/>
    <property type="evidence" value="ECO:0007669"/>
    <property type="project" value="InterPro"/>
</dbReference>
<dbReference type="GO" id="GO:0004553">
    <property type="term" value="F:hydrolase activity, hydrolyzing O-glycosyl compounds"/>
    <property type="evidence" value="ECO:0007669"/>
    <property type="project" value="InterPro"/>
</dbReference>
<evidence type="ECO:0000256" key="2">
    <source>
        <dbReference type="SAM" id="Phobius"/>
    </source>
</evidence>
<comment type="caution">
    <text evidence="3">The sequence shown here is derived from an EMBL/GenBank/DDBJ whole genome shotgun (WGS) entry which is preliminary data.</text>
</comment>
<reference evidence="3 4" key="1">
    <citation type="submission" date="2017-08" db="EMBL/GenBank/DDBJ databases">
        <title>Infants hospitalized years apart are colonized by the same room-sourced microbial strains.</title>
        <authorList>
            <person name="Brooks B."/>
            <person name="Olm M.R."/>
            <person name="Firek B.A."/>
            <person name="Baker R."/>
            <person name="Thomas B.C."/>
            <person name="Morowitz M.J."/>
            <person name="Banfield J.F."/>
        </authorList>
    </citation>
    <scope>NUCLEOTIDE SEQUENCE [LARGE SCALE GENOMIC DNA]</scope>
    <source>
        <strain evidence="3">S2_018_000_R3_119</strain>
    </source>
</reference>
<dbReference type="InterPro" id="IPR051923">
    <property type="entry name" value="Glycosyl_Hydrolase_39"/>
</dbReference>
<dbReference type="PANTHER" id="PTHR12631">
    <property type="entry name" value="ALPHA-L-IDURONIDASE"/>
    <property type="match status" value="1"/>
</dbReference>
<dbReference type="AlphaFoldDB" id="A0A2W4Z2N3"/>
<dbReference type="InterPro" id="IPR000490">
    <property type="entry name" value="Glyco_hydro_17"/>
</dbReference>
<dbReference type="EMBL" id="QFMX01000002">
    <property type="protein sequence ID" value="PZO76364.1"/>
    <property type="molecule type" value="Genomic_DNA"/>
</dbReference>
<dbReference type="Pfam" id="PF00332">
    <property type="entry name" value="Glyco_hydro_17"/>
    <property type="match status" value="1"/>
</dbReference>
<sequence>MPSIRSLTSPRPSWKILARTVVAVSGLVGGAIALASMAPMTATPGQLKVLPDGPLSPRPVPLIVGVGVHFGIGGDYGYDPARTAQAMETVGASSFRDDLTWAGFKGAGMNAPGTMRPGQAAFLAATRARPLFILDHPNPAIGGDGVPVTDAGRAAFAGFARDAAQQTAARRPIYEIWNEWNLNAAPAMGKLIGRAGPGDPRGGDAYARLAAQATAAIRATQPGATILAGAAGTDDGWQWVRSVAGGGGLRGADGLSVHYYNHCERPENRTADEAIDKMQALHGAMPTRGGRAMPIYVTEIGWPTTRGGSCDIARNDSGDNIAQFLLWSAATPWMRGVWIYQLKDQGKRPDDIEDNFGLFTYDYKPKPAACMVRDVTHLIARAKSWRVDQPQPGLTVVRMDDGQSRKLIAWTDRSSQKAQLVLGGAPVPYRTVCAPDGPRDTTIPIGSRPVVVSLAGKGTAIRYRMM</sequence>
<proteinExistence type="predicted"/>
<evidence type="ECO:0000256" key="1">
    <source>
        <dbReference type="ARBA" id="ARBA00022801"/>
    </source>
</evidence>
<organism evidence="3 4">
    <name type="scientific">Sphingomonas taxi</name>
    <dbReference type="NCBI Taxonomy" id="1549858"/>
    <lineage>
        <taxon>Bacteria</taxon>
        <taxon>Pseudomonadati</taxon>
        <taxon>Pseudomonadota</taxon>
        <taxon>Alphaproteobacteria</taxon>
        <taxon>Sphingomonadales</taxon>
        <taxon>Sphingomonadaceae</taxon>
        <taxon>Sphingomonas</taxon>
    </lineage>
</organism>
<keyword evidence="2" id="KW-0472">Membrane</keyword>
<evidence type="ECO:0008006" key="5">
    <source>
        <dbReference type="Google" id="ProtNLM"/>
    </source>
</evidence>